<evidence type="ECO:0000313" key="2">
    <source>
        <dbReference type="EMBL" id="MFC7135935.1"/>
    </source>
</evidence>
<keyword evidence="3" id="KW-1185">Reference proteome</keyword>
<gene>
    <name evidence="2" type="ORF">ACFQRB_03835</name>
</gene>
<keyword evidence="1" id="KW-1133">Transmembrane helix</keyword>
<organism evidence="2 3">
    <name type="scientific">Halobaculum litoreum</name>
    <dbReference type="NCBI Taxonomy" id="3031998"/>
    <lineage>
        <taxon>Archaea</taxon>
        <taxon>Methanobacteriati</taxon>
        <taxon>Methanobacteriota</taxon>
        <taxon>Stenosarchaea group</taxon>
        <taxon>Halobacteria</taxon>
        <taxon>Halobacteriales</taxon>
        <taxon>Haloferacaceae</taxon>
        <taxon>Halobaculum</taxon>
    </lineage>
</organism>
<dbReference type="EMBL" id="JBHSZG010000001">
    <property type="protein sequence ID" value="MFC7135935.1"/>
    <property type="molecule type" value="Genomic_DNA"/>
</dbReference>
<accession>A0ABD5XQN4</accession>
<keyword evidence="1" id="KW-0812">Transmembrane</keyword>
<proteinExistence type="predicted"/>
<feature type="transmembrane region" description="Helical" evidence="1">
    <location>
        <begin position="52"/>
        <end position="72"/>
    </location>
</feature>
<dbReference type="Proteomes" id="UP001596368">
    <property type="component" value="Unassembled WGS sequence"/>
</dbReference>
<protein>
    <recommendedName>
        <fullName evidence="4">Integral membrane protein</fullName>
    </recommendedName>
</protein>
<evidence type="ECO:0000256" key="1">
    <source>
        <dbReference type="SAM" id="Phobius"/>
    </source>
</evidence>
<evidence type="ECO:0008006" key="4">
    <source>
        <dbReference type="Google" id="ProtNLM"/>
    </source>
</evidence>
<dbReference type="AlphaFoldDB" id="A0ABD5XQN4"/>
<comment type="caution">
    <text evidence="2">The sequence shown here is derived from an EMBL/GenBank/DDBJ whole genome shotgun (WGS) entry which is preliminary data.</text>
</comment>
<keyword evidence="1" id="KW-0472">Membrane</keyword>
<feature type="transmembrane region" description="Helical" evidence="1">
    <location>
        <begin position="92"/>
        <end position="120"/>
    </location>
</feature>
<reference evidence="2 3" key="1">
    <citation type="journal article" date="2019" name="Int. J. Syst. Evol. Microbiol.">
        <title>The Global Catalogue of Microorganisms (GCM) 10K type strain sequencing project: providing services to taxonomists for standard genome sequencing and annotation.</title>
        <authorList>
            <consortium name="The Broad Institute Genomics Platform"/>
            <consortium name="The Broad Institute Genome Sequencing Center for Infectious Disease"/>
            <person name="Wu L."/>
            <person name="Ma J."/>
        </authorList>
    </citation>
    <scope>NUCLEOTIDE SEQUENCE [LARGE SCALE GENOMIC DNA]</scope>
    <source>
        <strain evidence="2 3">DT92</strain>
    </source>
</reference>
<sequence>MVAVLVLVGLTVSVVAGDPRPSAAPYEAVLVAVVFAGPPVVGGCCALSEGGLLPAVGLGVVPAAGWTVAVAVGEAVATLRSAPTTPADSPVWVFVLAFLVVGVGGSVGGFLSARGGVLAWRRVRR</sequence>
<evidence type="ECO:0000313" key="3">
    <source>
        <dbReference type="Proteomes" id="UP001596368"/>
    </source>
</evidence>
<name>A0ABD5XQN4_9EURY</name>
<feature type="transmembrane region" description="Helical" evidence="1">
    <location>
        <begin position="26"/>
        <end position="45"/>
    </location>
</feature>